<keyword evidence="1" id="KW-1133">Transmembrane helix</keyword>
<feature type="transmembrane region" description="Helical" evidence="1">
    <location>
        <begin position="119"/>
        <end position="143"/>
    </location>
</feature>
<keyword evidence="1" id="KW-0812">Transmembrane</keyword>
<dbReference type="KEGG" id="ttu:TERTU_1775"/>
<reference evidence="2 3" key="1">
    <citation type="journal article" date="2009" name="PLoS ONE">
        <title>The complete genome of Teredinibacter turnerae T7901: an intracellular endosymbiont of marine wood-boring bivalves (shipworms).</title>
        <authorList>
            <person name="Yang J.C."/>
            <person name="Madupu R."/>
            <person name="Durkin A.S."/>
            <person name="Ekborg N.A."/>
            <person name="Pedamallu C.S."/>
            <person name="Hostetler J.B."/>
            <person name="Radune D."/>
            <person name="Toms B.S."/>
            <person name="Henrissat B."/>
            <person name="Coutinho P.M."/>
            <person name="Schwarz S."/>
            <person name="Field L."/>
            <person name="Trindade-Silva A.E."/>
            <person name="Soares C.A.G."/>
            <person name="Elshahawi S."/>
            <person name="Hanora A."/>
            <person name="Schmidt E.W."/>
            <person name="Haygood M.G."/>
            <person name="Posfai J."/>
            <person name="Benner J."/>
            <person name="Madinger C."/>
            <person name="Nove J."/>
            <person name="Anton B."/>
            <person name="Chaudhary K."/>
            <person name="Foster J."/>
            <person name="Holman A."/>
            <person name="Kumar S."/>
            <person name="Lessard P.A."/>
            <person name="Luyten Y.A."/>
            <person name="Slatko B."/>
            <person name="Wood N."/>
            <person name="Wu B."/>
            <person name="Teplitski M."/>
            <person name="Mougous J.D."/>
            <person name="Ward N."/>
            <person name="Eisen J.A."/>
            <person name="Badger J.H."/>
            <person name="Distel D.L."/>
        </authorList>
    </citation>
    <scope>NUCLEOTIDE SEQUENCE [LARGE SCALE GENOMIC DNA]</scope>
    <source>
        <strain evidence="3">ATCC 39867 / T7901</strain>
    </source>
</reference>
<dbReference type="EMBL" id="CP001614">
    <property type="protein sequence ID" value="ACR10689.1"/>
    <property type="molecule type" value="Genomic_DNA"/>
</dbReference>
<dbReference type="eggNOG" id="ENOG50347DV">
    <property type="taxonomic scope" value="Bacteria"/>
</dbReference>
<dbReference type="RefSeq" id="WP_015816801.1">
    <property type="nucleotide sequence ID" value="NC_012997.1"/>
</dbReference>
<keyword evidence="1" id="KW-0472">Membrane</keyword>
<gene>
    <name evidence="2" type="ordered locus">TERTU_1775</name>
</gene>
<dbReference type="OrthoDB" id="7065203at2"/>
<accession>C5BUA6</accession>
<evidence type="ECO:0000256" key="1">
    <source>
        <dbReference type="SAM" id="Phobius"/>
    </source>
</evidence>
<feature type="transmembrane region" description="Helical" evidence="1">
    <location>
        <begin position="7"/>
        <end position="28"/>
    </location>
</feature>
<protein>
    <recommendedName>
        <fullName evidence="4">DUF3592 domain-containing protein</fullName>
    </recommendedName>
</protein>
<name>C5BUA6_TERTT</name>
<sequence length="152" mass="17299">MKKIWNWFIYLFILAGFPLLAWAGYYLVADTYNFWKNGIEKQALVIELDRTSSSGKGGTTYYYKLEIDSLQLVEGFRVRLPIGKYVSVLTLPNDPGKVTPGTESSGLYEIYKYEMGSDLMVVLSLGMFVFMAIYGPSTFVTLLKSRDKIINQ</sequence>
<evidence type="ECO:0000313" key="2">
    <source>
        <dbReference type="EMBL" id="ACR10689.1"/>
    </source>
</evidence>
<proteinExistence type="predicted"/>
<dbReference type="Proteomes" id="UP000009080">
    <property type="component" value="Chromosome"/>
</dbReference>
<dbReference type="AlphaFoldDB" id="C5BUA6"/>
<evidence type="ECO:0008006" key="4">
    <source>
        <dbReference type="Google" id="ProtNLM"/>
    </source>
</evidence>
<organism evidence="2 3">
    <name type="scientific">Teredinibacter turnerae (strain ATCC 39867 / T7901)</name>
    <dbReference type="NCBI Taxonomy" id="377629"/>
    <lineage>
        <taxon>Bacteria</taxon>
        <taxon>Pseudomonadati</taxon>
        <taxon>Pseudomonadota</taxon>
        <taxon>Gammaproteobacteria</taxon>
        <taxon>Cellvibrionales</taxon>
        <taxon>Cellvibrionaceae</taxon>
        <taxon>Teredinibacter</taxon>
    </lineage>
</organism>
<evidence type="ECO:0000313" key="3">
    <source>
        <dbReference type="Proteomes" id="UP000009080"/>
    </source>
</evidence>
<dbReference type="HOGENOM" id="CLU_1721471_0_0_6"/>
<dbReference type="STRING" id="377629.TERTU_1775"/>
<keyword evidence="3" id="KW-1185">Reference proteome</keyword>